<dbReference type="GO" id="GO:0006357">
    <property type="term" value="P:regulation of transcription by RNA polymerase II"/>
    <property type="evidence" value="ECO:0007669"/>
    <property type="project" value="InterPro"/>
</dbReference>
<keyword evidence="4" id="KW-1185">Reference proteome</keyword>
<evidence type="ECO:0000259" key="2">
    <source>
        <dbReference type="PROSITE" id="PS50229"/>
    </source>
</evidence>
<evidence type="ECO:0000256" key="1">
    <source>
        <dbReference type="SAM" id="MobiDB-lite"/>
    </source>
</evidence>
<dbReference type="InterPro" id="IPR000697">
    <property type="entry name" value="WH1/EVH1_dom"/>
</dbReference>
<dbReference type="GO" id="GO:0003700">
    <property type="term" value="F:DNA-binding transcription factor activity"/>
    <property type="evidence" value="ECO:0007669"/>
    <property type="project" value="InterPro"/>
</dbReference>
<proteinExistence type="predicted"/>
<organism evidence="3 4">
    <name type="scientific">Amphibalanus amphitrite</name>
    <name type="common">Striped barnacle</name>
    <name type="synonym">Balanus amphitrite</name>
    <dbReference type="NCBI Taxonomy" id="1232801"/>
    <lineage>
        <taxon>Eukaryota</taxon>
        <taxon>Metazoa</taxon>
        <taxon>Ecdysozoa</taxon>
        <taxon>Arthropoda</taxon>
        <taxon>Crustacea</taxon>
        <taxon>Multicrustacea</taxon>
        <taxon>Cirripedia</taxon>
        <taxon>Thoracica</taxon>
        <taxon>Thoracicalcarea</taxon>
        <taxon>Balanomorpha</taxon>
        <taxon>Balanoidea</taxon>
        <taxon>Balanidae</taxon>
        <taxon>Amphibalaninae</taxon>
        <taxon>Amphibalanus</taxon>
    </lineage>
</organism>
<evidence type="ECO:0000313" key="3">
    <source>
        <dbReference type="EMBL" id="KAF0300895.1"/>
    </source>
</evidence>
<feature type="compositionally biased region" description="Basic and acidic residues" evidence="1">
    <location>
        <begin position="228"/>
        <end position="238"/>
    </location>
</feature>
<dbReference type="Gene3D" id="2.30.29.30">
    <property type="entry name" value="Pleckstrin-homology domain (PH domain)/Phosphotyrosine-binding domain (PTB)"/>
    <property type="match status" value="1"/>
</dbReference>
<evidence type="ECO:0000313" key="4">
    <source>
        <dbReference type="Proteomes" id="UP000440578"/>
    </source>
</evidence>
<dbReference type="OrthoDB" id="10021476at2759"/>
<dbReference type="InterPro" id="IPR039142">
    <property type="entry name" value="NRF1/Ewg"/>
</dbReference>
<name>A0A6A4W3A3_AMPAM</name>
<gene>
    <name evidence="3" type="ORF">FJT64_026721</name>
</gene>
<protein>
    <recommendedName>
        <fullName evidence="2">WH1 domain-containing protein</fullName>
    </recommendedName>
</protein>
<dbReference type="PANTHER" id="PTHR20338">
    <property type="entry name" value="NUCLEAR RESPIRATORY FACTOR 1"/>
    <property type="match status" value="1"/>
</dbReference>
<dbReference type="PROSITE" id="PS50229">
    <property type="entry name" value="WH1"/>
    <property type="match status" value="1"/>
</dbReference>
<feature type="domain" description="WH1" evidence="2">
    <location>
        <begin position="94"/>
        <end position="211"/>
    </location>
</feature>
<comment type="caution">
    <text evidence="3">The sequence shown here is derived from an EMBL/GenBank/DDBJ whole genome shotgun (WGS) entry which is preliminary data.</text>
</comment>
<dbReference type="AlphaFoldDB" id="A0A6A4W3A3"/>
<dbReference type="EMBL" id="VIIS01001223">
    <property type="protein sequence ID" value="KAF0300895.1"/>
    <property type="molecule type" value="Genomic_DNA"/>
</dbReference>
<sequence>MKASKSRSEASLAPAPAQYASTPHLFVFQSNDDAAVLRKPEPIYQSAADIRAGRRLSAAQTISEKYDSYHSLARDDEPLAVDEADVAQIEAFFAGHKTQVIVCRALANMYLSSESNSWELKYTGIPALVVDSGNTRSRGRRQVQLVLAEKGTSFMLWRDLVDSMSSYSSPDPSFHTMHLSTDRRQRVGLSFDDVEAARAFQTQLTAICAEGDATATTPAQRKRRKKEGRPARPRKEDISQPCCFQHVNSVTLRDMDRFYTLQSLIGSRVT</sequence>
<reference evidence="3 4" key="1">
    <citation type="submission" date="2019-07" db="EMBL/GenBank/DDBJ databases">
        <title>Draft genome assembly of a fouling barnacle, Amphibalanus amphitrite (Darwin, 1854): The first reference genome for Thecostraca.</title>
        <authorList>
            <person name="Kim W."/>
        </authorList>
    </citation>
    <scope>NUCLEOTIDE SEQUENCE [LARGE SCALE GENOMIC DNA]</scope>
    <source>
        <strain evidence="3">SNU_AA5</strain>
        <tissue evidence="3">Soma without cirri and trophi</tissue>
    </source>
</reference>
<accession>A0A6A4W3A3</accession>
<dbReference type="Proteomes" id="UP000440578">
    <property type="component" value="Unassembled WGS sequence"/>
</dbReference>
<dbReference type="InterPro" id="IPR011993">
    <property type="entry name" value="PH-like_dom_sf"/>
</dbReference>
<feature type="region of interest" description="Disordered" evidence="1">
    <location>
        <begin position="213"/>
        <end position="240"/>
    </location>
</feature>